<keyword evidence="1" id="KW-1133">Transmembrane helix</keyword>
<evidence type="ECO:0000313" key="2">
    <source>
        <dbReference type="EMBL" id="SDR17643.1"/>
    </source>
</evidence>
<dbReference type="AlphaFoldDB" id="A0A1H1GX17"/>
<dbReference type="RefSeq" id="WP_083350816.1">
    <property type="nucleotide sequence ID" value="NZ_FNLF01000002.1"/>
</dbReference>
<evidence type="ECO:0000313" key="3">
    <source>
        <dbReference type="Proteomes" id="UP000183053"/>
    </source>
</evidence>
<keyword evidence="3" id="KW-1185">Reference proteome</keyword>
<name>A0A1H1GX17_9ACTN</name>
<keyword evidence="1" id="KW-0812">Transmembrane</keyword>
<dbReference type="EMBL" id="FNLF01000002">
    <property type="protein sequence ID" value="SDR17643.1"/>
    <property type="molecule type" value="Genomic_DNA"/>
</dbReference>
<proteinExistence type="predicted"/>
<reference evidence="3" key="1">
    <citation type="submission" date="2016-10" db="EMBL/GenBank/DDBJ databases">
        <authorList>
            <person name="Varghese N."/>
            <person name="Submissions S."/>
        </authorList>
    </citation>
    <scope>NUCLEOTIDE SEQUENCE [LARGE SCALE GENOMIC DNA]</scope>
    <source>
        <strain evidence="3">DSM 44142</strain>
    </source>
</reference>
<feature type="transmembrane region" description="Helical" evidence="1">
    <location>
        <begin position="100"/>
        <end position="126"/>
    </location>
</feature>
<dbReference type="OrthoDB" id="4774205at2"/>
<organism evidence="2 3">
    <name type="scientific">Tsukamurella pulmonis</name>
    <dbReference type="NCBI Taxonomy" id="47312"/>
    <lineage>
        <taxon>Bacteria</taxon>
        <taxon>Bacillati</taxon>
        <taxon>Actinomycetota</taxon>
        <taxon>Actinomycetes</taxon>
        <taxon>Mycobacteriales</taxon>
        <taxon>Tsukamurellaceae</taxon>
        <taxon>Tsukamurella</taxon>
    </lineage>
</organism>
<accession>A0A1H1GX17</accession>
<dbReference type="Proteomes" id="UP000183053">
    <property type="component" value="Unassembled WGS sequence"/>
</dbReference>
<keyword evidence="1" id="KW-0472">Membrane</keyword>
<evidence type="ECO:0000256" key="1">
    <source>
        <dbReference type="SAM" id="Phobius"/>
    </source>
</evidence>
<protein>
    <submittedName>
        <fullName evidence="2">Uncharacterized protein</fullName>
    </submittedName>
</protein>
<gene>
    <name evidence="2" type="ORF">SAMN04489765_3633</name>
</gene>
<sequence length="128" mass="13594">MTAIRLIRHGSPLTRSWVPPTVVVDGRMCPVNDDDTLIPVSPGVRMLAVSENMPAPSKWASMSVSVAPGQVVTVYFSPPAFPSVSGVLGFAPQTHSSWPWMYVLLGVLALMVILPAAVFLVVLLIAAA</sequence>
<dbReference type="STRING" id="47312.SAMN04489765_3633"/>